<dbReference type="SUPFAM" id="SSF46689">
    <property type="entry name" value="Homeodomain-like"/>
    <property type="match status" value="1"/>
</dbReference>
<dbReference type="GO" id="GO:0000976">
    <property type="term" value="F:transcription cis-regulatory region binding"/>
    <property type="evidence" value="ECO:0007669"/>
    <property type="project" value="TreeGrafter"/>
</dbReference>
<proteinExistence type="predicted"/>
<keyword evidence="5" id="KW-1185">Reference proteome</keyword>
<dbReference type="Proteomes" id="UP001165079">
    <property type="component" value="Unassembled WGS sequence"/>
</dbReference>
<reference evidence="4" key="1">
    <citation type="submission" date="2023-03" db="EMBL/GenBank/DDBJ databases">
        <title>Actinorhabdospora filicis NBRC 111898.</title>
        <authorList>
            <person name="Ichikawa N."/>
            <person name="Sato H."/>
            <person name="Tonouchi N."/>
        </authorList>
    </citation>
    <scope>NUCLEOTIDE SEQUENCE</scope>
    <source>
        <strain evidence="4">NBRC 111898</strain>
    </source>
</reference>
<evidence type="ECO:0000256" key="1">
    <source>
        <dbReference type="ARBA" id="ARBA00023125"/>
    </source>
</evidence>
<dbReference type="AlphaFoldDB" id="A0A9W6W411"/>
<dbReference type="Gene3D" id="1.10.357.10">
    <property type="entry name" value="Tetracycline Repressor, domain 2"/>
    <property type="match status" value="1"/>
</dbReference>
<evidence type="ECO:0000256" key="2">
    <source>
        <dbReference type="PROSITE-ProRule" id="PRU00335"/>
    </source>
</evidence>
<evidence type="ECO:0000259" key="3">
    <source>
        <dbReference type="PROSITE" id="PS50977"/>
    </source>
</evidence>
<dbReference type="InterPro" id="IPR050109">
    <property type="entry name" value="HTH-type_TetR-like_transc_reg"/>
</dbReference>
<dbReference type="PRINTS" id="PR00455">
    <property type="entry name" value="HTHTETR"/>
</dbReference>
<dbReference type="RefSeq" id="WP_285663901.1">
    <property type="nucleotide sequence ID" value="NZ_BSTX01000002.1"/>
</dbReference>
<gene>
    <name evidence="4" type="ORF">Afil01_35640</name>
</gene>
<dbReference type="PANTHER" id="PTHR30055">
    <property type="entry name" value="HTH-TYPE TRANSCRIPTIONAL REGULATOR RUTR"/>
    <property type="match status" value="1"/>
</dbReference>
<evidence type="ECO:0000313" key="5">
    <source>
        <dbReference type="Proteomes" id="UP001165079"/>
    </source>
</evidence>
<keyword evidence="1 2" id="KW-0238">DNA-binding</keyword>
<feature type="DNA-binding region" description="H-T-H motif" evidence="2">
    <location>
        <begin position="25"/>
        <end position="44"/>
    </location>
</feature>
<organism evidence="4 5">
    <name type="scientific">Actinorhabdospora filicis</name>
    <dbReference type="NCBI Taxonomy" id="1785913"/>
    <lineage>
        <taxon>Bacteria</taxon>
        <taxon>Bacillati</taxon>
        <taxon>Actinomycetota</taxon>
        <taxon>Actinomycetes</taxon>
        <taxon>Micromonosporales</taxon>
        <taxon>Micromonosporaceae</taxon>
        <taxon>Actinorhabdospora</taxon>
    </lineage>
</organism>
<name>A0A9W6W411_9ACTN</name>
<protein>
    <recommendedName>
        <fullName evidence="3">HTH tetR-type domain-containing protein</fullName>
    </recommendedName>
</protein>
<dbReference type="InterPro" id="IPR001647">
    <property type="entry name" value="HTH_TetR"/>
</dbReference>
<evidence type="ECO:0000313" key="4">
    <source>
        <dbReference type="EMBL" id="GLZ78757.1"/>
    </source>
</evidence>
<accession>A0A9W6W411</accession>
<dbReference type="GO" id="GO:0003700">
    <property type="term" value="F:DNA-binding transcription factor activity"/>
    <property type="evidence" value="ECO:0007669"/>
    <property type="project" value="TreeGrafter"/>
</dbReference>
<dbReference type="EMBL" id="BSTX01000002">
    <property type="protein sequence ID" value="GLZ78757.1"/>
    <property type="molecule type" value="Genomic_DNA"/>
</dbReference>
<dbReference type="PANTHER" id="PTHR30055:SF209">
    <property type="entry name" value="POSSIBLE TRANSCRIPTIONAL REGULATORY PROTEIN (PROBABLY TETR-FAMILY)"/>
    <property type="match status" value="1"/>
</dbReference>
<dbReference type="PROSITE" id="PS50977">
    <property type="entry name" value="HTH_TETR_2"/>
    <property type="match status" value="1"/>
</dbReference>
<sequence length="161" mass="17337">MTARRAQLIEAAHDLIVAHGIAGLRTRAVAAAVGIDHSTLHHHFPTKADLIEAVADRALAAFRPAEGPTQTLTEHLRHLAALMTTRPDLFTLMRELDLHATRDTAIAALMGPRDDRWRASLTALLPHPVHADLVIATVKGAGNHPATAPAVLKALLDLLRK</sequence>
<comment type="caution">
    <text evidence="4">The sequence shown here is derived from an EMBL/GenBank/DDBJ whole genome shotgun (WGS) entry which is preliminary data.</text>
</comment>
<feature type="domain" description="HTH tetR-type" evidence="3">
    <location>
        <begin position="2"/>
        <end position="62"/>
    </location>
</feature>
<dbReference type="InterPro" id="IPR009057">
    <property type="entry name" value="Homeodomain-like_sf"/>
</dbReference>
<dbReference type="Pfam" id="PF00440">
    <property type="entry name" value="TetR_N"/>
    <property type="match status" value="1"/>
</dbReference>